<dbReference type="Proteomes" id="UP000587527">
    <property type="component" value="Unassembled WGS sequence"/>
</dbReference>
<comment type="caution">
    <text evidence="4">The sequence shown here is derived from an EMBL/GenBank/DDBJ whole genome shotgun (WGS) entry which is preliminary data.</text>
</comment>
<accession>A0A841BKF5</accession>
<evidence type="ECO:0000259" key="3">
    <source>
        <dbReference type="Pfam" id="PF18896"/>
    </source>
</evidence>
<feature type="region of interest" description="Disordered" evidence="1">
    <location>
        <begin position="119"/>
        <end position="150"/>
    </location>
</feature>
<proteinExistence type="predicted"/>
<gene>
    <name evidence="4" type="ORF">F4553_000740</name>
</gene>
<protein>
    <recommendedName>
        <fullName evidence="6">Peptidase M15B domain-containing protein</fullName>
    </recommendedName>
</protein>
<dbReference type="SUPFAM" id="SSF55166">
    <property type="entry name" value="Hedgehog/DD-peptidase"/>
    <property type="match status" value="1"/>
</dbReference>
<dbReference type="RefSeq" id="WP_184831995.1">
    <property type="nucleotide sequence ID" value="NZ_JACHMN010000001.1"/>
</dbReference>
<evidence type="ECO:0000256" key="1">
    <source>
        <dbReference type="SAM" id="MobiDB-lite"/>
    </source>
</evidence>
<dbReference type="AlphaFoldDB" id="A0A841BKF5"/>
<feature type="domain" description="Transglycosylase SLT" evidence="3">
    <location>
        <begin position="10"/>
        <end position="101"/>
    </location>
</feature>
<dbReference type="PANTHER" id="PTHR34385">
    <property type="entry name" value="D-ALANYL-D-ALANINE CARBOXYPEPTIDASE"/>
    <property type="match status" value="1"/>
</dbReference>
<organism evidence="4 5">
    <name type="scientific">Allocatelliglobosispora scoriae</name>
    <dbReference type="NCBI Taxonomy" id="643052"/>
    <lineage>
        <taxon>Bacteria</taxon>
        <taxon>Bacillati</taxon>
        <taxon>Actinomycetota</taxon>
        <taxon>Actinomycetes</taxon>
        <taxon>Micromonosporales</taxon>
        <taxon>Micromonosporaceae</taxon>
        <taxon>Allocatelliglobosispora</taxon>
    </lineage>
</organism>
<keyword evidence="5" id="KW-1185">Reference proteome</keyword>
<dbReference type="Gene3D" id="3.30.1380.10">
    <property type="match status" value="1"/>
</dbReference>
<dbReference type="InterPro" id="IPR003709">
    <property type="entry name" value="VanY-like_core_dom"/>
</dbReference>
<dbReference type="PANTHER" id="PTHR34385:SF1">
    <property type="entry name" value="PEPTIDOGLYCAN L-ALANYL-D-GLUTAMATE ENDOPEPTIDASE CWLK"/>
    <property type="match status" value="1"/>
</dbReference>
<evidence type="ECO:0000259" key="2">
    <source>
        <dbReference type="Pfam" id="PF02557"/>
    </source>
</evidence>
<dbReference type="InterPro" id="IPR023346">
    <property type="entry name" value="Lysozyme-like_dom_sf"/>
</dbReference>
<dbReference type="Pfam" id="PF02557">
    <property type="entry name" value="VanY"/>
    <property type="match status" value="1"/>
</dbReference>
<reference evidence="4 5" key="1">
    <citation type="submission" date="2020-08" db="EMBL/GenBank/DDBJ databases">
        <title>Sequencing the genomes of 1000 actinobacteria strains.</title>
        <authorList>
            <person name="Klenk H.-P."/>
        </authorList>
    </citation>
    <scope>NUCLEOTIDE SEQUENCE [LARGE SCALE GENOMIC DNA]</scope>
    <source>
        <strain evidence="4 5">DSM 45362</strain>
    </source>
</reference>
<dbReference type="InterPro" id="IPR043992">
    <property type="entry name" value="SLT_3"/>
</dbReference>
<dbReference type="GO" id="GO:0008233">
    <property type="term" value="F:peptidase activity"/>
    <property type="evidence" value="ECO:0007669"/>
    <property type="project" value="InterPro"/>
</dbReference>
<dbReference type="CDD" id="cd14814">
    <property type="entry name" value="Peptidase_M15"/>
    <property type="match status" value="1"/>
</dbReference>
<dbReference type="Pfam" id="PF18896">
    <property type="entry name" value="SLT_3"/>
    <property type="match status" value="1"/>
</dbReference>
<evidence type="ECO:0000313" key="5">
    <source>
        <dbReference type="Proteomes" id="UP000587527"/>
    </source>
</evidence>
<feature type="region of interest" description="Disordered" evidence="1">
    <location>
        <begin position="282"/>
        <end position="301"/>
    </location>
</feature>
<feature type="domain" description="D-alanyl-D-alanine carboxypeptidase-like core" evidence="2">
    <location>
        <begin position="333"/>
        <end position="435"/>
    </location>
</feature>
<evidence type="ECO:0000313" key="4">
    <source>
        <dbReference type="EMBL" id="MBB5867361.1"/>
    </source>
</evidence>
<feature type="compositionally biased region" description="Gly residues" evidence="1">
    <location>
        <begin position="123"/>
        <end position="150"/>
    </location>
</feature>
<dbReference type="EMBL" id="JACHMN010000001">
    <property type="protein sequence ID" value="MBB5867361.1"/>
    <property type="molecule type" value="Genomic_DNA"/>
</dbReference>
<dbReference type="SUPFAM" id="SSF53955">
    <property type="entry name" value="Lysozyme-like"/>
    <property type="match status" value="1"/>
</dbReference>
<dbReference type="GO" id="GO:0006508">
    <property type="term" value="P:proteolysis"/>
    <property type="evidence" value="ECO:0007669"/>
    <property type="project" value="InterPro"/>
</dbReference>
<sequence length="439" mass="46266">MKLTDAQIAHHAYAAGFRGDHLVTAVAVALAESGGRTDRPGDTGITNGTWGPSIGLWQIRSLHAQRGTGGQRDQLANADPAVNARHAYQISHHGQSWSPWSAFTNGSYRQYLDRARTAARSAGSGGTQPAGGGAPSGGSGKKPGSGKGGGRIVLDLAELRRLETLMETSHQRVRHSIAAVRDTASGLALASSALPQAGYLTGLFDALSGPFGLDLVARHLDWETRLVERTRRLAAAALGDDHRVGPEDAGNLLRLLGGRHGLPETAVLQALLAGGLRAGHRAAPTGRAEQPKVPAHPPKLPMNQGDIVPASLRRFSNGHLPAGKLVAVGEGERLAETAATRFRRMDAAARADGVNLRVVSGYRTYAEQQRLYDLYRAGRGNLAAAPGTSNHGWGLAADLDVAGQPGASTWLRANAARYGFFNDVAGEPWHWTYRPGGKA</sequence>
<evidence type="ECO:0008006" key="6">
    <source>
        <dbReference type="Google" id="ProtNLM"/>
    </source>
</evidence>
<name>A0A841BKF5_9ACTN</name>
<dbReference type="InterPro" id="IPR009045">
    <property type="entry name" value="Zn_M74/Hedgehog-like"/>
</dbReference>
<dbReference type="InterPro" id="IPR052179">
    <property type="entry name" value="DD-CPase-like"/>
</dbReference>